<dbReference type="RefSeq" id="WP_252439216.1">
    <property type="nucleotide sequence ID" value="NZ_JAGSOV010000034.1"/>
</dbReference>
<dbReference type="EMBL" id="JAGSOV010000034">
    <property type="protein sequence ID" value="MCO1656475.1"/>
    <property type="molecule type" value="Genomic_DNA"/>
</dbReference>
<evidence type="ECO:0000313" key="2">
    <source>
        <dbReference type="Proteomes" id="UP001165283"/>
    </source>
</evidence>
<accession>A0ABT1A0E8</accession>
<sequence length="84" mass="8769">MTHLAVVAAERAGWGQVISAVAMVTNGVRTGGPAMRTRTPGRPLPESVASDFGLVRRDAPFRRRGASPQVGATAWASHVGVAVY</sequence>
<keyword evidence="2" id="KW-1185">Reference proteome</keyword>
<organism evidence="1 2">
    <name type="scientific">Pseudonocardia humida</name>
    <dbReference type="NCBI Taxonomy" id="2800819"/>
    <lineage>
        <taxon>Bacteria</taxon>
        <taxon>Bacillati</taxon>
        <taxon>Actinomycetota</taxon>
        <taxon>Actinomycetes</taxon>
        <taxon>Pseudonocardiales</taxon>
        <taxon>Pseudonocardiaceae</taxon>
        <taxon>Pseudonocardia</taxon>
    </lineage>
</organism>
<comment type="caution">
    <text evidence="1">The sequence shown here is derived from an EMBL/GenBank/DDBJ whole genome shotgun (WGS) entry which is preliminary data.</text>
</comment>
<evidence type="ECO:0000313" key="1">
    <source>
        <dbReference type="EMBL" id="MCO1656475.1"/>
    </source>
</evidence>
<dbReference type="Proteomes" id="UP001165283">
    <property type="component" value="Unassembled WGS sequence"/>
</dbReference>
<name>A0ABT1A0E8_9PSEU</name>
<gene>
    <name evidence="1" type="ORF">KDL28_15555</name>
</gene>
<reference evidence="1" key="1">
    <citation type="submission" date="2021-04" db="EMBL/GenBank/DDBJ databases">
        <title>Pseudonocardia sp. nov., isolated from sandy soil of mangrove forest.</title>
        <authorList>
            <person name="Zan Z."/>
            <person name="Huang R."/>
            <person name="Liu W."/>
        </authorList>
    </citation>
    <scope>NUCLEOTIDE SEQUENCE</scope>
    <source>
        <strain evidence="1">S2-4</strain>
    </source>
</reference>
<protein>
    <submittedName>
        <fullName evidence="1">Uncharacterized protein</fullName>
    </submittedName>
</protein>
<proteinExistence type="predicted"/>